<organism evidence="1 2">
    <name type="scientific">Pedococcus ginsenosidimutans</name>
    <dbReference type="NCBI Taxonomy" id="490570"/>
    <lineage>
        <taxon>Bacteria</taxon>
        <taxon>Bacillati</taxon>
        <taxon>Actinomycetota</taxon>
        <taxon>Actinomycetes</taxon>
        <taxon>Micrococcales</taxon>
        <taxon>Intrasporangiaceae</taxon>
        <taxon>Pedococcus</taxon>
    </lineage>
</organism>
<comment type="caution">
    <text evidence="1">The sequence shown here is derived from an EMBL/GenBank/DDBJ whole genome shotgun (WGS) entry which is preliminary data.</text>
</comment>
<dbReference type="NCBIfam" id="TIGR01319">
    <property type="entry name" value="glmL_fam"/>
    <property type="match status" value="1"/>
</dbReference>
<keyword evidence="2" id="KW-1185">Reference proteome</keyword>
<dbReference type="Proteomes" id="UP001500556">
    <property type="component" value="Unassembled WGS sequence"/>
</dbReference>
<dbReference type="PIRSF" id="PIRSF004729">
    <property type="entry name" value="MutL"/>
    <property type="match status" value="1"/>
</dbReference>
<dbReference type="RefSeq" id="WP_345503998.1">
    <property type="nucleotide sequence ID" value="NZ_BAABLO010000011.1"/>
</dbReference>
<protein>
    <submittedName>
        <fullName evidence="1">Methylaspartate mutase accessory protein GlmL</fullName>
    </submittedName>
</protein>
<name>A0ABP8YGI2_9MICO</name>
<dbReference type="Pfam" id="PF13941">
    <property type="entry name" value="MutL"/>
    <property type="match status" value="1"/>
</dbReference>
<reference evidence="2" key="1">
    <citation type="journal article" date="2019" name="Int. J. Syst. Evol. Microbiol.">
        <title>The Global Catalogue of Microorganisms (GCM) 10K type strain sequencing project: providing services to taxonomists for standard genome sequencing and annotation.</title>
        <authorList>
            <consortium name="The Broad Institute Genomics Platform"/>
            <consortium name="The Broad Institute Genome Sequencing Center for Infectious Disease"/>
            <person name="Wu L."/>
            <person name="Ma J."/>
        </authorList>
    </citation>
    <scope>NUCLEOTIDE SEQUENCE [LARGE SCALE GENOMIC DNA]</scope>
    <source>
        <strain evidence="2">JCM 18961</strain>
    </source>
</reference>
<accession>A0ABP8YGI2</accession>
<gene>
    <name evidence="1" type="primary">glmL</name>
    <name evidence="1" type="ORF">GCM10025782_26730</name>
</gene>
<evidence type="ECO:0000313" key="1">
    <source>
        <dbReference type="EMBL" id="GAA4726911.1"/>
    </source>
</evidence>
<dbReference type="EMBL" id="BAABLO010000011">
    <property type="protein sequence ID" value="GAA4726911.1"/>
    <property type="molecule type" value="Genomic_DNA"/>
</dbReference>
<proteinExistence type="predicted"/>
<evidence type="ECO:0000313" key="2">
    <source>
        <dbReference type="Proteomes" id="UP001500556"/>
    </source>
</evidence>
<dbReference type="InterPro" id="IPR006230">
    <property type="entry name" value="MutL"/>
</dbReference>
<sequence>MTRLLCVDFGSTFTKAALVDTTGGLVATASTPTTVGTDVLDGYRTLLAQLAPHGEVDEVLACSSAGGGLRLAVVGYEREVTAQAGYRVGLSAGARVCHVASGPMSGADVAQLRAARPDLVLLVGGTDGGNADVLLHNASRIARARLGAPVVVAGNIEAQAEVAALLASTGRRHELADNVLPRIGVIAPDAARAAIRRAFLEHVIGGKGLSRGPEFAAMVQAPTPDAVLDGVEVLVHHLDGDVLVVDIGGATTDVYSALRPQGEDAGLAKDVVAPLWQSRTVEADLGMRWNAEGVVEAAQREHVPVSAALAAYADTVTRDPSHLPVDDGERELDLELARAAALVAVRRHARPSGPGSSPRPLADVRVVVGSGGVLRHADDQGRAAVLGAVVADHAGGWRVPRDAAVVTDASYLLFAVGLLRERHPEVAVALARAVVGDRPALVPGLP</sequence>